<keyword evidence="1" id="KW-0285">Flavoprotein</keyword>
<dbReference type="Gene3D" id="3.20.20.30">
    <property type="entry name" value="Luciferase-like domain"/>
    <property type="match status" value="1"/>
</dbReference>
<dbReference type="InterPro" id="IPR019952">
    <property type="entry name" value="F420_OxRdatse_Rv1855c_pred"/>
</dbReference>
<feature type="domain" description="Luciferase-like" evidence="5">
    <location>
        <begin position="8"/>
        <end position="256"/>
    </location>
</feature>
<dbReference type="AlphaFoldDB" id="A0A1C4VSJ0"/>
<reference evidence="6 7" key="1">
    <citation type="submission" date="2016-06" db="EMBL/GenBank/DDBJ databases">
        <authorList>
            <person name="Kjaerup R.B."/>
            <person name="Dalgaard T.S."/>
            <person name="Juul-Madsen H.R."/>
        </authorList>
    </citation>
    <scope>NUCLEOTIDE SEQUENCE [LARGE SCALE GENOMIC DNA]</scope>
    <source>
        <strain evidence="6 7">DSM 43821</strain>
    </source>
</reference>
<dbReference type="PANTHER" id="PTHR42847">
    <property type="entry name" value="ALKANESULFONATE MONOOXYGENASE"/>
    <property type="match status" value="1"/>
</dbReference>
<dbReference type="Pfam" id="PF00296">
    <property type="entry name" value="Bac_luciferase"/>
    <property type="match status" value="1"/>
</dbReference>
<dbReference type="Proteomes" id="UP000198228">
    <property type="component" value="Chromosome I"/>
</dbReference>
<evidence type="ECO:0000256" key="1">
    <source>
        <dbReference type="ARBA" id="ARBA00022630"/>
    </source>
</evidence>
<evidence type="ECO:0000313" key="7">
    <source>
        <dbReference type="Proteomes" id="UP000198228"/>
    </source>
</evidence>
<proteinExistence type="predicted"/>
<evidence type="ECO:0000256" key="4">
    <source>
        <dbReference type="ARBA" id="ARBA00023033"/>
    </source>
</evidence>
<evidence type="ECO:0000256" key="2">
    <source>
        <dbReference type="ARBA" id="ARBA00022643"/>
    </source>
</evidence>
<keyword evidence="4" id="KW-0503">Monooxygenase</keyword>
<evidence type="ECO:0000256" key="3">
    <source>
        <dbReference type="ARBA" id="ARBA00023002"/>
    </source>
</evidence>
<organism evidence="6 7">
    <name type="scientific">Micromonospora purpureochromogenes</name>
    <dbReference type="NCBI Taxonomy" id="47872"/>
    <lineage>
        <taxon>Bacteria</taxon>
        <taxon>Bacillati</taxon>
        <taxon>Actinomycetota</taxon>
        <taxon>Actinomycetes</taxon>
        <taxon>Micromonosporales</taxon>
        <taxon>Micromonosporaceae</taxon>
        <taxon>Micromonospora</taxon>
    </lineage>
</organism>
<gene>
    <name evidence="6" type="ORF">GA0074696_1344</name>
</gene>
<dbReference type="InterPro" id="IPR011251">
    <property type="entry name" value="Luciferase-like_dom"/>
</dbReference>
<sequence>MSMRVAVFVEPHRGASYDDQLRFARLVEAGGFDGFLRADHYQAMGDEPGLPGPTDAWLTLAALARETTRIRLGTLVTSATFRLPGPLAVMVAQVDQMSGGRVELGIGAGWYEREHTSYGIPFPGVGERFDRLAEQLEIITGLWRTPVGHTYTHLGDHYRLVDAPALPKPVQRPGPPVIVGGRGPKRTPELAARYADEFNMPFKSVEETAVAYERVREACDRTGRAESGRAPLVLSAGVVVAIGRTDAEARRRAAPLHVKSALPPEDPVVGSPAQLVDRLGEFAAIGATRVHLRLIELDDLDHLELIAGEVLPQLNGSR</sequence>
<dbReference type="NCBIfam" id="TIGR03560">
    <property type="entry name" value="F420_Rv1855c"/>
    <property type="match status" value="1"/>
</dbReference>
<dbReference type="GO" id="GO:0046306">
    <property type="term" value="P:alkanesulfonate catabolic process"/>
    <property type="evidence" value="ECO:0007669"/>
    <property type="project" value="TreeGrafter"/>
</dbReference>
<dbReference type="SUPFAM" id="SSF51679">
    <property type="entry name" value="Bacterial luciferase-like"/>
    <property type="match status" value="1"/>
</dbReference>
<dbReference type="GO" id="GO:0008726">
    <property type="term" value="F:alkanesulfonate monooxygenase activity"/>
    <property type="evidence" value="ECO:0007669"/>
    <property type="project" value="TreeGrafter"/>
</dbReference>
<name>A0A1C4VSJ0_9ACTN</name>
<keyword evidence="2" id="KW-0288">FMN</keyword>
<dbReference type="InterPro" id="IPR036661">
    <property type="entry name" value="Luciferase-like_sf"/>
</dbReference>
<accession>A0A1C4VSJ0</accession>
<dbReference type="PANTHER" id="PTHR42847:SF4">
    <property type="entry name" value="ALKANESULFONATE MONOOXYGENASE-RELATED"/>
    <property type="match status" value="1"/>
</dbReference>
<dbReference type="EMBL" id="LT607410">
    <property type="protein sequence ID" value="SCE86946.1"/>
    <property type="molecule type" value="Genomic_DNA"/>
</dbReference>
<keyword evidence="3" id="KW-0560">Oxidoreductase</keyword>
<protein>
    <submittedName>
        <fullName evidence="6">Probable F420-dependent oxidoreductase, Rv1855c family</fullName>
    </submittedName>
</protein>
<evidence type="ECO:0000259" key="5">
    <source>
        <dbReference type="Pfam" id="PF00296"/>
    </source>
</evidence>
<dbReference type="InterPro" id="IPR050172">
    <property type="entry name" value="SsuD_RutA_monooxygenase"/>
</dbReference>
<evidence type="ECO:0000313" key="6">
    <source>
        <dbReference type="EMBL" id="SCE86946.1"/>
    </source>
</evidence>